<keyword evidence="5" id="KW-0687">Ribonucleoprotein</keyword>
<keyword evidence="2" id="KW-0690">Ribosome biogenesis</keyword>
<proteinExistence type="inferred from homology"/>
<feature type="region of interest" description="Disordered" evidence="7">
    <location>
        <begin position="540"/>
        <end position="597"/>
    </location>
</feature>
<dbReference type="AlphaFoldDB" id="A0A7K4TR17"/>
<comment type="subcellular location">
    <subcellularLocation>
        <location evidence="1">Nucleus</location>
        <location evidence="1">Nucleolus</location>
    </subcellularLocation>
</comment>
<dbReference type="OrthoDB" id="445326at2759"/>
<name>A0A7K4TR17_9SYLV</name>
<evidence type="ECO:0000313" key="8">
    <source>
        <dbReference type="EMBL" id="NWQ99662.1"/>
    </source>
</evidence>
<dbReference type="GO" id="GO:0006364">
    <property type="term" value="P:rRNA processing"/>
    <property type="evidence" value="ECO:0007669"/>
    <property type="project" value="UniProtKB-KW"/>
</dbReference>
<gene>
    <name evidence="8" type="primary">Mphosph10</name>
    <name evidence="8" type="ORF">SINWEB_R08651</name>
</gene>
<feature type="region of interest" description="Disordered" evidence="7">
    <location>
        <begin position="100"/>
        <end position="145"/>
    </location>
</feature>
<evidence type="ECO:0000256" key="5">
    <source>
        <dbReference type="ARBA" id="ARBA00023274"/>
    </source>
</evidence>
<feature type="compositionally biased region" description="Basic and acidic residues" evidence="7">
    <location>
        <begin position="575"/>
        <end position="588"/>
    </location>
</feature>
<feature type="region of interest" description="Disordered" evidence="7">
    <location>
        <begin position="205"/>
        <end position="347"/>
    </location>
</feature>
<feature type="compositionally biased region" description="Basic and acidic residues" evidence="7">
    <location>
        <begin position="237"/>
        <end position="253"/>
    </location>
</feature>
<feature type="compositionally biased region" description="Basic and acidic residues" evidence="7">
    <location>
        <begin position="299"/>
        <end position="310"/>
    </location>
</feature>
<comment type="similarity">
    <text evidence="6">Belongs to the MPP10 family.</text>
</comment>
<feature type="non-terminal residue" evidence="8">
    <location>
        <position position="1"/>
    </location>
</feature>
<dbReference type="PANTHER" id="PTHR17039:SF0">
    <property type="entry name" value="U3 SMALL NUCLEOLAR RIBONUCLEOPROTEIN PROTEIN MPP10"/>
    <property type="match status" value="1"/>
</dbReference>
<dbReference type="PANTHER" id="PTHR17039">
    <property type="entry name" value="U3 SMALL NUCLEOLAR RIBONUCLEOPROTEIN PROTEIN MPP10"/>
    <property type="match status" value="1"/>
</dbReference>
<evidence type="ECO:0000313" key="9">
    <source>
        <dbReference type="Proteomes" id="UP000580691"/>
    </source>
</evidence>
<keyword evidence="9" id="KW-1185">Reference proteome</keyword>
<feature type="compositionally biased region" description="Basic and acidic residues" evidence="7">
    <location>
        <begin position="540"/>
        <end position="558"/>
    </location>
</feature>
<dbReference type="EMBL" id="VXBN01000919">
    <property type="protein sequence ID" value="NWQ99662.1"/>
    <property type="molecule type" value="Genomic_DNA"/>
</dbReference>
<dbReference type="GO" id="GO:0032040">
    <property type="term" value="C:small-subunit processome"/>
    <property type="evidence" value="ECO:0007669"/>
    <property type="project" value="TreeGrafter"/>
</dbReference>
<evidence type="ECO:0000256" key="1">
    <source>
        <dbReference type="ARBA" id="ARBA00004604"/>
    </source>
</evidence>
<organism evidence="8 9">
    <name type="scientific">Sinosuthora webbiana</name>
    <dbReference type="NCBI Taxonomy" id="337173"/>
    <lineage>
        <taxon>Eukaryota</taxon>
        <taxon>Metazoa</taxon>
        <taxon>Chordata</taxon>
        <taxon>Craniata</taxon>
        <taxon>Vertebrata</taxon>
        <taxon>Euteleostomi</taxon>
        <taxon>Archelosauria</taxon>
        <taxon>Archosauria</taxon>
        <taxon>Dinosauria</taxon>
        <taxon>Saurischia</taxon>
        <taxon>Theropoda</taxon>
        <taxon>Coelurosauria</taxon>
        <taxon>Aves</taxon>
        <taxon>Neognathae</taxon>
        <taxon>Neoaves</taxon>
        <taxon>Telluraves</taxon>
        <taxon>Australaves</taxon>
        <taxon>Passeriformes</taxon>
        <taxon>Sylvioidea</taxon>
        <taxon>Sylviidae</taxon>
        <taxon>Sinosuthora</taxon>
    </lineage>
</organism>
<evidence type="ECO:0000256" key="7">
    <source>
        <dbReference type="SAM" id="MobiDB-lite"/>
    </source>
</evidence>
<dbReference type="InterPro" id="IPR012173">
    <property type="entry name" value="Mpp10"/>
</dbReference>
<feature type="non-terminal residue" evidence="8">
    <location>
        <position position="663"/>
    </location>
</feature>
<feature type="compositionally biased region" description="Basic residues" evidence="7">
    <location>
        <begin position="646"/>
        <end position="663"/>
    </location>
</feature>
<protein>
    <submittedName>
        <fullName evidence="8">MPP10 protein</fullName>
    </submittedName>
</protein>
<evidence type="ECO:0000256" key="3">
    <source>
        <dbReference type="ARBA" id="ARBA00022552"/>
    </source>
</evidence>
<feature type="compositionally biased region" description="Acidic residues" evidence="7">
    <location>
        <begin position="212"/>
        <end position="236"/>
    </location>
</feature>
<evidence type="ECO:0000256" key="4">
    <source>
        <dbReference type="ARBA" id="ARBA00023242"/>
    </source>
</evidence>
<dbReference type="GO" id="GO:0005732">
    <property type="term" value="C:sno(s)RNA-containing ribonucleoprotein complex"/>
    <property type="evidence" value="ECO:0007669"/>
    <property type="project" value="InterPro"/>
</dbReference>
<feature type="compositionally biased region" description="Basic and acidic residues" evidence="7">
    <location>
        <begin position="114"/>
        <end position="145"/>
    </location>
</feature>
<feature type="region of interest" description="Disordered" evidence="7">
    <location>
        <begin position="644"/>
        <end position="663"/>
    </location>
</feature>
<dbReference type="GO" id="GO:0034457">
    <property type="term" value="C:Mpp10 complex"/>
    <property type="evidence" value="ECO:0007669"/>
    <property type="project" value="InterPro"/>
</dbReference>
<dbReference type="PIRSF" id="PIRSF017300">
    <property type="entry name" value="snoRNP_Mpp10"/>
    <property type="match status" value="1"/>
</dbReference>
<reference evidence="8 9" key="1">
    <citation type="submission" date="2019-09" db="EMBL/GenBank/DDBJ databases">
        <title>Bird 10,000 Genomes (B10K) Project - Family phase.</title>
        <authorList>
            <person name="Zhang G."/>
        </authorList>
    </citation>
    <scope>NUCLEOTIDE SEQUENCE [LARGE SCALE GENOMIC DNA]</scope>
    <source>
        <strain evidence="8">B10K-DU-002-08</strain>
        <tissue evidence="8">Muscle</tissue>
    </source>
</reference>
<evidence type="ECO:0000256" key="2">
    <source>
        <dbReference type="ARBA" id="ARBA00022517"/>
    </source>
</evidence>
<feature type="compositionally biased region" description="Basic residues" evidence="7">
    <location>
        <begin position="559"/>
        <end position="574"/>
    </location>
</feature>
<feature type="compositionally biased region" description="Acidic residues" evidence="7">
    <location>
        <begin position="254"/>
        <end position="298"/>
    </location>
</feature>
<dbReference type="Proteomes" id="UP000580691">
    <property type="component" value="Unassembled WGS sequence"/>
</dbReference>
<accession>A0A7K4TR17</accession>
<sequence>IAGIQGIQTCLRVAGAAAARPERFLSVQDGLAADFRAMTKTLYDLNKGSNIVRGGPLKELVIEHFDEEQIWQQLELRNNAVLDFFKKSIARDAKDEDLCLLSDQEEDGSDAETSSDKELEDNKMEVETEQIYTKDKDKTKEKQSNLRESIMQKYSDEDSDIDFDIEALEQQAKTAKETTLRKKGRKSVVDDKFFKLAEMEAFLEHAEKENKEEEEEEDEEINYFEDIISDDEEDSEEAKPIKSSRDMTYKDFFDPVDDDGGDDDLVANDAEEDQEEEADSAIEEQNEESMSEFEDMDEMVEHMRSKEASKKVTFSLPDDSETEDVTEVQSEKGVSPNEIKSSFEKRQEKMSKKIKSLEEALLEEKPWQLKGEVTGQKRPENSLLEETVLFDHAVRMAPVITEETTFQLEDIIKQRILDEAWDDVVPKEKPKEEAFEYKKRISLDHEKSKLSLAEIYEQEYMKLQQKTEEEENPEHKEIQEMMDSLFQKLDALCNFHFTPKPPVPEVKIVSNLPAISMEEVAPVAVSDAALLAPEEIKEKNKAGDVKTDAEKTPTDKKRELRRKKLRKRMRRREKEKRQKLLEKMKPEQGTKLSKKAAAAKLKRLTKEGKASLLKDEGKDKALKSSQAFFSQLQDQVRMQIKDASKLKKKQKKEKAISVHKLKL</sequence>
<comment type="caution">
    <text evidence="8">The sequence shown here is derived from an EMBL/GenBank/DDBJ whole genome shotgun (WGS) entry which is preliminary data.</text>
</comment>
<keyword evidence="3" id="KW-0698">rRNA processing</keyword>
<keyword evidence="4" id="KW-0539">Nucleus</keyword>
<evidence type="ECO:0000256" key="6">
    <source>
        <dbReference type="ARBA" id="ARBA00029455"/>
    </source>
</evidence>
<dbReference type="Pfam" id="PF04006">
    <property type="entry name" value="Mpp10"/>
    <property type="match status" value="1"/>
</dbReference>